<sequence length="329" mass="37184">MIPPITFPYYHEISDRYGLVFPDSTPSNGLHDNFINPLLKDWHTDNVTVLWLILRGMDTPSLKSHDDIEAFQMDSERICLRIFNNYYELFPTSESLVKAQTPHSNGSRFQSLKLLSQMKLDRQNPCSVVKYTAQLESSAMYSRVLKLLLKDKTCDFTITSTTPTCSDSGSDSDSDSDSFPVHSFLLTNLWPFFKAVSSAEMVEKETQTLHLPFPKDCVEILVAFFYGNNVQNTSWSLSLSLSLLEMSALYDIPELKNIAIESIVSSAEPLSLSVALKAWKVANESDAPEVEAFLGPYLKRHVSEIEASEESEEFSESQLLQLLLQIVRL</sequence>
<dbReference type="Proteomes" id="UP000256601">
    <property type="component" value="Unassembled WGS sequence"/>
</dbReference>
<dbReference type="EMBL" id="KZ859018">
    <property type="protein sequence ID" value="RDW24855.1"/>
    <property type="molecule type" value="Genomic_DNA"/>
</dbReference>
<feature type="domain" description="BTB" evidence="1">
    <location>
        <begin position="154"/>
        <end position="234"/>
    </location>
</feature>
<name>A0A371C3F9_YARLL</name>
<proteinExistence type="predicted"/>
<dbReference type="SUPFAM" id="SSF54695">
    <property type="entry name" value="POZ domain"/>
    <property type="match status" value="1"/>
</dbReference>
<protein>
    <recommendedName>
        <fullName evidence="1">BTB domain-containing protein</fullName>
    </recommendedName>
</protein>
<dbReference type="AlphaFoldDB" id="A0A371C3F9"/>
<dbReference type="Gene3D" id="3.30.710.10">
    <property type="entry name" value="Potassium Channel Kv1.1, Chain A"/>
    <property type="match status" value="1"/>
</dbReference>
<dbReference type="VEuPathDB" id="FungiDB:YALI1_B01030g"/>
<reference evidence="2 3" key="1">
    <citation type="submission" date="2018-07" db="EMBL/GenBank/DDBJ databases">
        <title>Draft Genome Assemblies for Five Robust Yarrowia lipolytica Strains Exhibiting High Lipid Production and Pentose Sugar Utilization and Sugar Alcohol Secretion from Undetoxified Lignocellulosic Biomass Hydrolysates.</title>
        <authorList>
            <consortium name="DOE Joint Genome Institute"/>
            <person name="Walker C."/>
            <person name="Ryu S."/>
            <person name="Na H."/>
            <person name="Zane M."/>
            <person name="LaButti K."/>
            <person name="Lipzen A."/>
            <person name="Haridas S."/>
            <person name="Barry K."/>
            <person name="Grigoriev I.V."/>
            <person name="Quarterman J."/>
            <person name="Slininger P."/>
            <person name="Dien B."/>
            <person name="Trinh C.T."/>
        </authorList>
    </citation>
    <scope>NUCLEOTIDE SEQUENCE [LARGE SCALE GENOMIC DNA]</scope>
    <source>
        <strain evidence="2 3">YB392</strain>
    </source>
</reference>
<dbReference type="PROSITE" id="PS50097">
    <property type="entry name" value="BTB"/>
    <property type="match status" value="1"/>
</dbReference>
<dbReference type="VEuPathDB" id="FungiDB:YALI0_B00748g"/>
<gene>
    <name evidence="2" type="ORF">B0I71DRAFT_46365</name>
</gene>
<organism evidence="2 3">
    <name type="scientific">Yarrowia lipolytica</name>
    <name type="common">Candida lipolytica</name>
    <dbReference type="NCBI Taxonomy" id="4952"/>
    <lineage>
        <taxon>Eukaryota</taxon>
        <taxon>Fungi</taxon>
        <taxon>Dikarya</taxon>
        <taxon>Ascomycota</taxon>
        <taxon>Saccharomycotina</taxon>
        <taxon>Dipodascomycetes</taxon>
        <taxon>Dipodascales</taxon>
        <taxon>Dipodascales incertae sedis</taxon>
        <taxon>Yarrowia</taxon>
    </lineage>
</organism>
<accession>A0A371C3F9</accession>
<evidence type="ECO:0000259" key="1">
    <source>
        <dbReference type="PROSITE" id="PS50097"/>
    </source>
</evidence>
<evidence type="ECO:0000313" key="3">
    <source>
        <dbReference type="Proteomes" id="UP000256601"/>
    </source>
</evidence>
<dbReference type="InterPro" id="IPR011333">
    <property type="entry name" value="SKP1/BTB/POZ_sf"/>
</dbReference>
<evidence type="ECO:0000313" key="2">
    <source>
        <dbReference type="EMBL" id="RDW24855.1"/>
    </source>
</evidence>
<dbReference type="InterPro" id="IPR000210">
    <property type="entry name" value="BTB/POZ_dom"/>
</dbReference>